<evidence type="ECO:0000256" key="4">
    <source>
        <dbReference type="ARBA" id="ARBA00023136"/>
    </source>
</evidence>
<reference evidence="10" key="1">
    <citation type="journal article" date="2019" name="Int. J. Syst. Evol. Microbiol.">
        <title>The Global Catalogue of Microorganisms (GCM) 10K type strain sequencing project: providing services to taxonomists for standard genome sequencing and annotation.</title>
        <authorList>
            <consortium name="The Broad Institute Genomics Platform"/>
            <consortium name="The Broad Institute Genome Sequencing Center for Infectious Disease"/>
            <person name="Wu L."/>
            <person name="Ma J."/>
        </authorList>
    </citation>
    <scope>NUCLEOTIDE SEQUENCE [LARGE SCALE GENOMIC DNA]</scope>
    <source>
        <strain evidence="10">KCTC 12907</strain>
    </source>
</reference>
<evidence type="ECO:0000256" key="1">
    <source>
        <dbReference type="ARBA" id="ARBA00004635"/>
    </source>
</evidence>
<evidence type="ECO:0000256" key="5">
    <source>
        <dbReference type="ARBA" id="ARBA00023139"/>
    </source>
</evidence>
<evidence type="ECO:0000313" key="10">
    <source>
        <dbReference type="Proteomes" id="UP001596378"/>
    </source>
</evidence>
<organism evidence="9 10">
    <name type="scientific">Cohnella cellulosilytica</name>
    <dbReference type="NCBI Taxonomy" id="986710"/>
    <lineage>
        <taxon>Bacteria</taxon>
        <taxon>Bacillati</taxon>
        <taxon>Bacillota</taxon>
        <taxon>Bacilli</taxon>
        <taxon>Bacillales</taxon>
        <taxon>Paenibacillaceae</taxon>
        <taxon>Cohnella</taxon>
    </lineage>
</organism>
<dbReference type="EMBL" id="JBHTAI010000013">
    <property type="protein sequence ID" value="MFC7151012.1"/>
    <property type="molecule type" value="Genomic_DNA"/>
</dbReference>
<dbReference type="Pfam" id="PF03180">
    <property type="entry name" value="Lipoprotein_9"/>
    <property type="match status" value="1"/>
</dbReference>
<keyword evidence="3 8" id="KW-0732">Signal</keyword>
<evidence type="ECO:0000256" key="6">
    <source>
        <dbReference type="ARBA" id="ARBA00023288"/>
    </source>
</evidence>
<dbReference type="PANTHER" id="PTHR30429">
    <property type="entry name" value="D-METHIONINE-BINDING LIPOPROTEIN METQ"/>
    <property type="match status" value="1"/>
</dbReference>
<evidence type="ECO:0000256" key="3">
    <source>
        <dbReference type="ARBA" id="ARBA00022729"/>
    </source>
</evidence>
<proteinExistence type="inferred from homology"/>
<dbReference type="SUPFAM" id="SSF53850">
    <property type="entry name" value="Periplasmic binding protein-like II"/>
    <property type="match status" value="1"/>
</dbReference>
<feature type="signal peptide" evidence="8">
    <location>
        <begin position="1"/>
        <end position="21"/>
    </location>
</feature>
<dbReference type="RefSeq" id="WP_378053770.1">
    <property type="nucleotide sequence ID" value="NZ_JBHMDN010000078.1"/>
</dbReference>
<feature type="region of interest" description="Disordered" evidence="7">
    <location>
        <begin position="29"/>
        <end position="58"/>
    </location>
</feature>
<name>A0ABW2FCR4_9BACL</name>
<dbReference type="PANTHER" id="PTHR30429:SF0">
    <property type="entry name" value="METHIONINE-BINDING LIPOPROTEIN METQ"/>
    <property type="match status" value="1"/>
</dbReference>
<dbReference type="Proteomes" id="UP001596378">
    <property type="component" value="Unassembled WGS sequence"/>
</dbReference>
<keyword evidence="6" id="KW-0449">Lipoprotein</keyword>
<comment type="caution">
    <text evidence="9">The sequence shown here is derived from an EMBL/GenBank/DDBJ whole genome shotgun (WGS) entry which is preliminary data.</text>
</comment>
<keyword evidence="10" id="KW-1185">Reference proteome</keyword>
<evidence type="ECO:0000256" key="2">
    <source>
        <dbReference type="ARBA" id="ARBA00008973"/>
    </source>
</evidence>
<comment type="subcellular location">
    <subcellularLocation>
        <location evidence="1">Membrane</location>
        <topology evidence="1">Lipid-anchor</topology>
    </subcellularLocation>
</comment>
<keyword evidence="5" id="KW-0564">Palmitate</keyword>
<evidence type="ECO:0000256" key="8">
    <source>
        <dbReference type="SAM" id="SignalP"/>
    </source>
</evidence>
<evidence type="ECO:0000313" key="9">
    <source>
        <dbReference type="EMBL" id="MFC7151012.1"/>
    </source>
</evidence>
<dbReference type="Gene3D" id="3.40.190.10">
    <property type="entry name" value="Periplasmic binding protein-like II"/>
    <property type="match status" value="2"/>
</dbReference>
<sequence>MRKPALTLLTTAFVVLALVLAACGKKDDASSPAAASPASGSPSVASAEPAKSAEPPEPEDKVIRHIMSDAGFNAEIVQILKEELAKDGYELEHIVVNDIIQPNKIVNDGDADSNSFQHEAYFDQFVKDQGLKNISRAFYTTFTPSGLYSKKYKSFDEVPDGALIGIPVDPANNGRALFMLRDLGLLELKDGVEVIHATLKDITGNPHKFKFKEVDQLMLQRTLDDVDVGFLFAGTAVQIGYNPKQDALALETGDELPYKGIVAANNDVIGSPKIKALQKAYESQAIKDFYKEKYGDAIDTLEHLNQ</sequence>
<comment type="similarity">
    <text evidence="2">Belongs to the NlpA lipoprotein family.</text>
</comment>
<protein>
    <submittedName>
        <fullName evidence="9">MetQ/NlpA family ABC transporter substrate-binding protein</fullName>
    </submittedName>
</protein>
<dbReference type="PROSITE" id="PS51257">
    <property type="entry name" value="PROKAR_LIPOPROTEIN"/>
    <property type="match status" value="1"/>
</dbReference>
<accession>A0ABW2FCR4</accession>
<keyword evidence="4" id="KW-0472">Membrane</keyword>
<dbReference type="InterPro" id="IPR004872">
    <property type="entry name" value="Lipoprotein_NlpA"/>
</dbReference>
<evidence type="ECO:0000256" key="7">
    <source>
        <dbReference type="SAM" id="MobiDB-lite"/>
    </source>
</evidence>
<feature type="chain" id="PRO_5047343707" evidence="8">
    <location>
        <begin position="22"/>
        <end position="306"/>
    </location>
</feature>
<feature type="compositionally biased region" description="Low complexity" evidence="7">
    <location>
        <begin position="30"/>
        <end position="53"/>
    </location>
</feature>
<gene>
    <name evidence="9" type="ORF">ACFQMJ_20950</name>
</gene>